<dbReference type="InterPro" id="IPR036388">
    <property type="entry name" value="WH-like_DNA-bd_sf"/>
</dbReference>
<organism evidence="2 3">
    <name type="scientific">Sphaerisporangium corydalis</name>
    <dbReference type="NCBI Taxonomy" id="1441875"/>
    <lineage>
        <taxon>Bacteria</taxon>
        <taxon>Bacillati</taxon>
        <taxon>Actinomycetota</taxon>
        <taxon>Actinomycetes</taxon>
        <taxon>Streptosporangiales</taxon>
        <taxon>Streptosporangiaceae</taxon>
        <taxon>Sphaerisporangium</taxon>
    </lineage>
</organism>
<dbReference type="PANTHER" id="PTHR33169:SF14">
    <property type="entry name" value="TRANSCRIPTIONAL REGULATOR RV3488"/>
    <property type="match status" value="1"/>
</dbReference>
<comment type="caution">
    <text evidence="2">The sequence shown here is derived from an EMBL/GenBank/DDBJ whole genome shotgun (WGS) entry which is preliminary data.</text>
</comment>
<dbReference type="PANTHER" id="PTHR33169">
    <property type="entry name" value="PADR-FAMILY TRANSCRIPTIONAL REGULATOR"/>
    <property type="match status" value="1"/>
</dbReference>
<gene>
    <name evidence="2" type="ORF">ACFO8L_18025</name>
</gene>
<dbReference type="Gene3D" id="1.10.10.10">
    <property type="entry name" value="Winged helix-like DNA-binding domain superfamily/Winged helix DNA-binding domain"/>
    <property type="match status" value="1"/>
</dbReference>
<evidence type="ECO:0000313" key="2">
    <source>
        <dbReference type="EMBL" id="MFC4587995.1"/>
    </source>
</evidence>
<dbReference type="Pfam" id="PF03551">
    <property type="entry name" value="PadR"/>
    <property type="match status" value="1"/>
</dbReference>
<dbReference type="InterPro" id="IPR036390">
    <property type="entry name" value="WH_DNA-bd_sf"/>
</dbReference>
<dbReference type="EMBL" id="JBHSFN010000010">
    <property type="protein sequence ID" value="MFC4587995.1"/>
    <property type="molecule type" value="Genomic_DNA"/>
</dbReference>
<reference evidence="3" key="1">
    <citation type="journal article" date="2019" name="Int. J. Syst. Evol. Microbiol.">
        <title>The Global Catalogue of Microorganisms (GCM) 10K type strain sequencing project: providing services to taxonomists for standard genome sequencing and annotation.</title>
        <authorList>
            <consortium name="The Broad Institute Genomics Platform"/>
            <consortium name="The Broad Institute Genome Sequencing Center for Infectious Disease"/>
            <person name="Wu L."/>
            <person name="Ma J."/>
        </authorList>
    </citation>
    <scope>NUCLEOTIDE SEQUENCE [LARGE SCALE GENOMIC DNA]</scope>
    <source>
        <strain evidence="3">CCUG 49560</strain>
    </source>
</reference>
<sequence length="106" mass="11620">MKLDTLRGHLDALVLAVLEPGPLHGYAIISTLRTRSGDTLDLPTGTIYPALRRLEHAEYVSSDWSIVGGRKRRTYELTAAGRRALASERDTWKAFSNIVAGVLGTD</sequence>
<accession>A0ABV9EGC4</accession>
<dbReference type="InterPro" id="IPR052509">
    <property type="entry name" value="Metal_resp_DNA-bind_regulator"/>
</dbReference>
<dbReference type="SUPFAM" id="SSF46785">
    <property type="entry name" value="Winged helix' DNA-binding domain"/>
    <property type="match status" value="1"/>
</dbReference>
<evidence type="ECO:0000259" key="1">
    <source>
        <dbReference type="Pfam" id="PF03551"/>
    </source>
</evidence>
<dbReference type="InterPro" id="IPR005149">
    <property type="entry name" value="Tscrpt_reg_PadR_N"/>
</dbReference>
<evidence type="ECO:0000313" key="3">
    <source>
        <dbReference type="Proteomes" id="UP001595891"/>
    </source>
</evidence>
<protein>
    <submittedName>
        <fullName evidence="2">PadR family transcriptional regulator</fullName>
    </submittedName>
</protein>
<dbReference type="Proteomes" id="UP001595891">
    <property type="component" value="Unassembled WGS sequence"/>
</dbReference>
<proteinExistence type="predicted"/>
<name>A0ABV9EGC4_9ACTN</name>
<keyword evidence="3" id="KW-1185">Reference proteome</keyword>
<feature type="domain" description="Transcription regulator PadR N-terminal" evidence="1">
    <location>
        <begin position="14"/>
        <end position="86"/>
    </location>
</feature>
<dbReference type="RefSeq" id="WP_262840767.1">
    <property type="nucleotide sequence ID" value="NZ_JANZYP010000002.1"/>
</dbReference>